<keyword evidence="1" id="KW-0812">Transmembrane</keyword>
<protein>
    <submittedName>
        <fullName evidence="3">HPP family protein</fullName>
    </submittedName>
</protein>
<evidence type="ECO:0000313" key="3">
    <source>
        <dbReference type="EMBL" id="ASK68451.1"/>
    </source>
</evidence>
<proteinExistence type="predicted"/>
<keyword evidence="1" id="KW-1133">Transmembrane helix</keyword>
<dbReference type="InterPro" id="IPR058581">
    <property type="entry name" value="TM_HPP"/>
</dbReference>
<evidence type="ECO:0000256" key="1">
    <source>
        <dbReference type="SAM" id="Phobius"/>
    </source>
</evidence>
<name>A0A220UKH3_9GAMM</name>
<gene>
    <name evidence="3" type="ORF">CF168_05950</name>
</gene>
<dbReference type="InterPro" id="IPR007065">
    <property type="entry name" value="HPP"/>
</dbReference>
<sequence>MKVISQQQLKPALLAGIGAMLCISALASLEQMSSHLLWLMAPFGATMVILFALPDSPLAQPRNIVCGHLLTSLMGLIILHSVGVSPLSLGLAVGAGIALMMLTHTVHPPAGANPLVIMLTAQEWDFLYSPVASGLVLILSFGWLYHNMLCRRPYPQKWF</sequence>
<reference evidence="3 4" key="1">
    <citation type="submission" date="2017-07" db="EMBL/GenBank/DDBJ databases">
        <title>Phenotypical and genomic characterization of a clinical isolate of Shewanella bicestrii sp. nov. producing an extended-spectrum beta-lactamase and a new oxacillinase variant.</title>
        <authorList>
            <person name="Jousset A.B."/>
            <person name="Bonnin R.A."/>
            <person name="Girlich D."/>
            <person name="Dabos L."/>
            <person name="Potron A."/>
            <person name="Dortet L."/>
            <person name="Glaser P."/>
            <person name="Naas T."/>
        </authorList>
    </citation>
    <scope>NUCLEOTIDE SEQUENCE [LARGE SCALE GENOMIC DNA]</scope>
    <source>
        <strain evidence="3 4">JAB-1</strain>
    </source>
</reference>
<evidence type="ECO:0000313" key="4">
    <source>
        <dbReference type="Proteomes" id="UP000198367"/>
    </source>
</evidence>
<dbReference type="RefSeq" id="WP_089067291.1">
    <property type="nucleotide sequence ID" value="NZ_CP022358.1"/>
</dbReference>
<dbReference type="PANTHER" id="PTHR33741">
    <property type="entry name" value="TRANSMEMBRANE PROTEIN DDB_G0269096-RELATED"/>
    <property type="match status" value="1"/>
</dbReference>
<feature type="transmembrane region" description="Helical" evidence="1">
    <location>
        <begin position="35"/>
        <end position="53"/>
    </location>
</feature>
<keyword evidence="1" id="KW-0472">Membrane</keyword>
<organism evidence="3 4">
    <name type="scientific">Shewanella bicestrii</name>
    <dbReference type="NCBI Taxonomy" id="2018305"/>
    <lineage>
        <taxon>Bacteria</taxon>
        <taxon>Pseudomonadati</taxon>
        <taxon>Pseudomonadota</taxon>
        <taxon>Gammaproteobacteria</taxon>
        <taxon>Alteromonadales</taxon>
        <taxon>Shewanellaceae</taxon>
        <taxon>Shewanella</taxon>
    </lineage>
</organism>
<feature type="transmembrane region" description="Helical" evidence="1">
    <location>
        <begin position="12"/>
        <end position="29"/>
    </location>
</feature>
<dbReference type="Proteomes" id="UP000198367">
    <property type="component" value="Chromosome"/>
</dbReference>
<dbReference type="AlphaFoldDB" id="A0A220UKH3"/>
<accession>A0A220UKH3</accession>
<feature type="transmembrane region" description="Helical" evidence="1">
    <location>
        <begin position="73"/>
        <end position="106"/>
    </location>
</feature>
<keyword evidence="4" id="KW-1185">Reference proteome</keyword>
<feature type="domain" description="HPP transmembrane region" evidence="2">
    <location>
        <begin position="6"/>
        <end position="155"/>
    </location>
</feature>
<dbReference type="PANTHER" id="PTHR33741:SF5">
    <property type="entry name" value="TRANSMEMBRANE PROTEIN DDB_G0269096-RELATED"/>
    <property type="match status" value="1"/>
</dbReference>
<feature type="transmembrane region" description="Helical" evidence="1">
    <location>
        <begin position="126"/>
        <end position="145"/>
    </location>
</feature>
<evidence type="ECO:0000259" key="2">
    <source>
        <dbReference type="Pfam" id="PF04982"/>
    </source>
</evidence>
<dbReference type="Pfam" id="PF04982">
    <property type="entry name" value="TM_HPP"/>
    <property type="match status" value="1"/>
</dbReference>
<dbReference type="KEGG" id="sbj:CF168_05950"/>
<dbReference type="EMBL" id="CP022358">
    <property type="protein sequence ID" value="ASK68451.1"/>
    <property type="molecule type" value="Genomic_DNA"/>
</dbReference>